<evidence type="ECO:0000256" key="1">
    <source>
        <dbReference type="SAM" id="SignalP"/>
    </source>
</evidence>
<dbReference type="RefSeq" id="WP_090878114.1">
    <property type="nucleotide sequence ID" value="NZ_FMXQ01000007.1"/>
</dbReference>
<dbReference type="AlphaFoldDB" id="A0A1G6DHL1"/>
<reference evidence="2 3" key="1">
    <citation type="submission" date="2016-10" db="EMBL/GenBank/DDBJ databases">
        <authorList>
            <person name="de Groot N.N."/>
        </authorList>
    </citation>
    <scope>NUCLEOTIDE SEQUENCE [LARGE SCALE GENOMIC DNA]</scope>
    <source>
        <strain evidence="2 3">ATCC 35022</strain>
    </source>
</reference>
<dbReference type="EMBL" id="FMXQ01000007">
    <property type="protein sequence ID" value="SDB44628.1"/>
    <property type="molecule type" value="Genomic_DNA"/>
</dbReference>
<dbReference type="Proteomes" id="UP000199071">
    <property type="component" value="Unassembled WGS sequence"/>
</dbReference>
<protein>
    <submittedName>
        <fullName evidence="2">Uncharacterized protein</fullName>
    </submittedName>
</protein>
<dbReference type="STRING" id="665467.SAMN02982931_03405"/>
<feature type="chain" id="PRO_5011483326" evidence="1">
    <location>
        <begin position="21"/>
        <end position="174"/>
    </location>
</feature>
<feature type="signal peptide" evidence="1">
    <location>
        <begin position="1"/>
        <end position="20"/>
    </location>
</feature>
<gene>
    <name evidence="2" type="ORF">SAMN02982931_03405</name>
</gene>
<organism evidence="2 3">
    <name type="scientific">Bauldia litoralis</name>
    <dbReference type="NCBI Taxonomy" id="665467"/>
    <lineage>
        <taxon>Bacteria</taxon>
        <taxon>Pseudomonadati</taxon>
        <taxon>Pseudomonadota</taxon>
        <taxon>Alphaproteobacteria</taxon>
        <taxon>Hyphomicrobiales</taxon>
        <taxon>Kaistiaceae</taxon>
        <taxon>Bauldia</taxon>
    </lineage>
</organism>
<accession>A0A1G6DHL1</accession>
<evidence type="ECO:0000313" key="2">
    <source>
        <dbReference type="EMBL" id="SDB44628.1"/>
    </source>
</evidence>
<name>A0A1G6DHL1_9HYPH</name>
<proteinExistence type="predicted"/>
<keyword evidence="3" id="KW-1185">Reference proteome</keyword>
<sequence>MNRALMAVAMLAGLAGPVVAQNEPVPDGLSCPVEIAGGERIAVGEVTLNPDVTGYCIYYLVGETDFEAVTMTLRTAPAGFDWRAAYQAPKIERGGMELVEEGTRAMPFGGDQQVAEVATIKVAEKDLGPISESFSTLWVFDLGNGRSLSLEEEYNNVSEPMRAALREALLETQG</sequence>
<keyword evidence="1" id="KW-0732">Signal</keyword>
<evidence type="ECO:0000313" key="3">
    <source>
        <dbReference type="Proteomes" id="UP000199071"/>
    </source>
</evidence>